<keyword evidence="1" id="KW-0472">Membrane</keyword>
<dbReference type="RefSeq" id="WP_062733766.1">
    <property type="nucleotide sequence ID" value="NZ_BJZS01000049.1"/>
</dbReference>
<gene>
    <name evidence="2" type="ORF">KTU01_18260</name>
</gene>
<feature type="transmembrane region" description="Helical" evidence="1">
    <location>
        <begin position="48"/>
        <end position="69"/>
    </location>
</feature>
<protein>
    <submittedName>
        <fullName evidence="2">Uncharacterized protein</fullName>
    </submittedName>
</protein>
<sequence>MPDDSIVALEALILALPLLGLPALIIAQLVVEAPVLRREPIPPRRRTAATVLAVLSLLAAAPLLLMAWFLGLFGLLLLGGLAIPAVLTLVRLSRLPPPPVPGTPRGA</sequence>
<keyword evidence="1" id="KW-0812">Transmembrane</keyword>
<dbReference type="Proteomes" id="UP000321103">
    <property type="component" value="Unassembled WGS sequence"/>
</dbReference>
<feature type="transmembrane region" description="Helical" evidence="1">
    <location>
        <begin position="6"/>
        <end position="27"/>
    </location>
</feature>
<reference evidence="2 3" key="1">
    <citation type="submission" date="2019-07" db="EMBL/GenBank/DDBJ databases">
        <title>Whole genome shotgun sequence of Kocuria turfanensis NBRC 107627.</title>
        <authorList>
            <person name="Hosoyama A."/>
            <person name="Uohara A."/>
            <person name="Ohji S."/>
            <person name="Ichikawa N."/>
        </authorList>
    </citation>
    <scope>NUCLEOTIDE SEQUENCE [LARGE SCALE GENOMIC DNA]</scope>
    <source>
        <strain evidence="2 3">NBRC 107627</strain>
    </source>
</reference>
<evidence type="ECO:0000313" key="2">
    <source>
        <dbReference type="EMBL" id="GEO95703.1"/>
    </source>
</evidence>
<dbReference type="STRING" id="388357.GCA_001580365_00307"/>
<dbReference type="EMBL" id="BJZS01000049">
    <property type="protein sequence ID" value="GEO95703.1"/>
    <property type="molecule type" value="Genomic_DNA"/>
</dbReference>
<accession>A0A512IDC4</accession>
<proteinExistence type="predicted"/>
<comment type="caution">
    <text evidence="2">The sequence shown here is derived from an EMBL/GenBank/DDBJ whole genome shotgun (WGS) entry which is preliminary data.</text>
</comment>
<organism evidence="2 3">
    <name type="scientific">Kocuria turfanensis</name>
    <dbReference type="NCBI Taxonomy" id="388357"/>
    <lineage>
        <taxon>Bacteria</taxon>
        <taxon>Bacillati</taxon>
        <taxon>Actinomycetota</taxon>
        <taxon>Actinomycetes</taxon>
        <taxon>Micrococcales</taxon>
        <taxon>Micrococcaceae</taxon>
        <taxon>Kocuria</taxon>
    </lineage>
</organism>
<evidence type="ECO:0000256" key="1">
    <source>
        <dbReference type="SAM" id="Phobius"/>
    </source>
</evidence>
<keyword evidence="1" id="KW-1133">Transmembrane helix</keyword>
<keyword evidence="3" id="KW-1185">Reference proteome</keyword>
<dbReference type="AlphaFoldDB" id="A0A512IDC4"/>
<evidence type="ECO:0000313" key="3">
    <source>
        <dbReference type="Proteomes" id="UP000321103"/>
    </source>
</evidence>
<name>A0A512IDC4_9MICC</name>